<keyword evidence="5 11" id="KW-0812">Transmembrane</keyword>
<evidence type="ECO:0000256" key="1">
    <source>
        <dbReference type="ARBA" id="ARBA00004141"/>
    </source>
</evidence>
<dbReference type="GO" id="GO:0016757">
    <property type="term" value="F:glycosyltransferase activity"/>
    <property type="evidence" value="ECO:0007669"/>
    <property type="project" value="UniProtKB-KW"/>
</dbReference>
<evidence type="ECO:0000256" key="9">
    <source>
        <dbReference type="ARBA" id="ARBA00023136"/>
    </source>
</evidence>
<evidence type="ECO:0000256" key="7">
    <source>
        <dbReference type="ARBA" id="ARBA00022984"/>
    </source>
</evidence>
<dbReference type="GO" id="GO:0071555">
    <property type="term" value="P:cell wall organization"/>
    <property type="evidence" value="ECO:0007669"/>
    <property type="project" value="UniProtKB-KW"/>
</dbReference>
<evidence type="ECO:0000256" key="5">
    <source>
        <dbReference type="ARBA" id="ARBA00022692"/>
    </source>
</evidence>
<dbReference type="Pfam" id="PF01098">
    <property type="entry name" value="FTSW_RODA_SPOVE"/>
    <property type="match status" value="1"/>
</dbReference>
<accession>A0A1S8N675</accession>
<evidence type="ECO:0000313" key="12">
    <source>
        <dbReference type="EMBL" id="OOM11888.1"/>
    </source>
</evidence>
<protein>
    <submittedName>
        <fullName evidence="12">Rod shape-determining protein RodA</fullName>
    </submittedName>
</protein>
<feature type="transmembrane region" description="Helical" evidence="11">
    <location>
        <begin position="190"/>
        <end position="208"/>
    </location>
</feature>
<keyword evidence="2" id="KW-1003">Cell membrane</keyword>
<dbReference type="AlphaFoldDB" id="A0A1S8N675"/>
<dbReference type="EMBL" id="LZYZ01000004">
    <property type="protein sequence ID" value="OOM11888.1"/>
    <property type="molecule type" value="Genomic_DNA"/>
</dbReference>
<evidence type="ECO:0000256" key="11">
    <source>
        <dbReference type="SAM" id="Phobius"/>
    </source>
</evidence>
<proteinExistence type="predicted"/>
<keyword evidence="9 11" id="KW-0472">Membrane</keyword>
<feature type="transmembrane region" description="Helical" evidence="11">
    <location>
        <begin position="78"/>
        <end position="99"/>
    </location>
</feature>
<keyword evidence="3" id="KW-0328">Glycosyltransferase</keyword>
<sequence length="376" mass="41602">MFKQFRLDVRLLKEIDKTLLISMILLILYGTFNIYLCTKGQYGITFVKQQIFWLVASLIALYIFITIDYTIIFNYVPILYWGTVVLLILTMIPGIGIVVNGARGWINLGICKLQPSEFAKLVIILMLARKLDEMDGRINDVRNFFILAFYCIVPVIFILIQPDMGMSMVCFFIVLGIFYTMGFDTRIIGGGLASLVLAIIIVWNSGLIEPYQKMRFTAFLNPEVNDASTYHLNQSLIAIGSGGVLGSSPSLSLNGASTYAAQNVPEVHTDFIFAAIADQWGLIGAILLLVLYGLLLYKIISIARTSKDIFGSVICVGIVSYFLFAILQNIGMTIGLVPITGIALPLVSYGGSSLLTTVISLGITINVGMRRKKIYF</sequence>
<evidence type="ECO:0000256" key="3">
    <source>
        <dbReference type="ARBA" id="ARBA00022676"/>
    </source>
</evidence>
<feature type="transmembrane region" description="Helical" evidence="11">
    <location>
        <begin position="271"/>
        <end position="297"/>
    </location>
</feature>
<dbReference type="NCBIfam" id="TIGR02210">
    <property type="entry name" value="rodA_shape"/>
    <property type="match status" value="1"/>
</dbReference>
<dbReference type="GO" id="GO:0008360">
    <property type="term" value="P:regulation of cell shape"/>
    <property type="evidence" value="ECO:0007669"/>
    <property type="project" value="UniProtKB-KW"/>
</dbReference>
<name>A0A1S8N675_CLOSA</name>
<dbReference type="GO" id="GO:0032153">
    <property type="term" value="C:cell division site"/>
    <property type="evidence" value="ECO:0007669"/>
    <property type="project" value="TreeGrafter"/>
</dbReference>
<feature type="transmembrane region" description="Helical" evidence="11">
    <location>
        <begin position="166"/>
        <end position="183"/>
    </location>
</feature>
<dbReference type="GO" id="GO:0015648">
    <property type="term" value="F:lipid-linked peptidoglycan transporter activity"/>
    <property type="evidence" value="ECO:0007669"/>
    <property type="project" value="TreeGrafter"/>
</dbReference>
<keyword evidence="8 11" id="KW-1133">Transmembrane helix</keyword>
<comment type="caution">
    <text evidence="12">The sequence shown here is derived from an EMBL/GenBank/DDBJ whole genome shotgun (WGS) entry which is preliminary data.</text>
</comment>
<dbReference type="GO" id="GO:0005886">
    <property type="term" value="C:plasma membrane"/>
    <property type="evidence" value="ECO:0007669"/>
    <property type="project" value="TreeGrafter"/>
</dbReference>
<dbReference type="STRING" id="169679.CSACC_06180"/>
<organism evidence="12 13">
    <name type="scientific">Clostridium saccharobutylicum</name>
    <dbReference type="NCBI Taxonomy" id="169679"/>
    <lineage>
        <taxon>Bacteria</taxon>
        <taxon>Bacillati</taxon>
        <taxon>Bacillota</taxon>
        <taxon>Clostridia</taxon>
        <taxon>Eubacteriales</taxon>
        <taxon>Clostridiaceae</taxon>
        <taxon>Clostridium</taxon>
    </lineage>
</organism>
<keyword evidence="6" id="KW-0133">Cell shape</keyword>
<keyword evidence="4" id="KW-0808">Transferase</keyword>
<feature type="transmembrane region" description="Helical" evidence="11">
    <location>
        <begin position="20"/>
        <end position="38"/>
    </location>
</feature>
<feature type="transmembrane region" description="Helical" evidence="11">
    <location>
        <begin position="342"/>
        <end position="367"/>
    </location>
</feature>
<dbReference type="InterPro" id="IPR001182">
    <property type="entry name" value="FtsW/RodA"/>
</dbReference>
<dbReference type="InterPro" id="IPR018365">
    <property type="entry name" value="Cell_cycle_FtsW-rel_CS"/>
</dbReference>
<comment type="subcellular location">
    <subcellularLocation>
        <location evidence="1">Membrane</location>
        <topology evidence="1">Multi-pass membrane protein</topology>
    </subcellularLocation>
</comment>
<feature type="transmembrane region" description="Helical" evidence="11">
    <location>
        <begin position="309"/>
        <end position="330"/>
    </location>
</feature>
<evidence type="ECO:0000256" key="10">
    <source>
        <dbReference type="ARBA" id="ARBA00023316"/>
    </source>
</evidence>
<reference evidence="12 13" key="1">
    <citation type="submission" date="2016-05" db="EMBL/GenBank/DDBJ databases">
        <title>Microbial solvent formation.</title>
        <authorList>
            <person name="Poehlein A."/>
            <person name="Montoya Solano J.D."/>
            <person name="Flitsch S."/>
            <person name="Krabben P."/>
            <person name="Duerre P."/>
            <person name="Daniel R."/>
        </authorList>
    </citation>
    <scope>NUCLEOTIDE SEQUENCE [LARGE SCALE GENOMIC DNA]</scope>
    <source>
        <strain evidence="12 13">L1-8</strain>
    </source>
</reference>
<evidence type="ECO:0000256" key="8">
    <source>
        <dbReference type="ARBA" id="ARBA00022989"/>
    </source>
</evidence>
<evidence type="ECO:0000256" key="4">
    <source>
        <dbReference type="ARBA" id="ARBA00022679"/>
    </source>
</evidence>
<dbReference type="PANTHER" id="PTHR30474">
    <property type="entry name" value="CELL CYCLE PROTEIN"/>
    <property type="match status" value="1"/>
</dbReference>
<evidence type="ECO:0000313" key="13">
    <source>
        <dbReference type="Proteomes" id="UP000191154"/>
    </source>
</evidence>
<dbReference type="PROSITE" id="PS00428">
    <property type="entry name" value="FTSW_RODA_SPOVE"/>
    <property type="match status" value="1"/>
</dbReference>
<evidence type="ECO:0000256" key="2">
    <source>
        <dbReference type="ARBA" id="ARBA00022475"/>
    </source>
</evidence>
<feature type="transmembrane region" description="Helical" evidence="11">
    <location>
        <begin position="50"/>
        <end position="72"/>
    </location>
</feature>
<dbReference type="PANTHER" id="PTHR30474:SF1">
    <property type="entry name" value="PEPTIDOGLYCAN GLYCOSYLTRANSFERASE MRDB"/>
    <property type="match status" value="1"/>
</dbReference>
<dbReference type="GO" id="GO:0051301">
    <property type="term" value="P:cell division"/>
    <property type="evidence" value="ECO:0007669"/>
    <property type="project" value="InterPro"/>
</dbReference>
<evidence type="ECO:0000256" key="6">
    <source>
        <dbReference type="ARBA" id="ARBA00022960"/>
    </source>
</evidence>
<gene>
    <name evidence="12" type="primary">mrdB_2</name>
    <name evidence="12" type="ORF">CLOSAC_23150</name>
</gene>
<dbReference type="GO" id="GO:0009252">
    <property type="term" value="P:peptidoglycan biosynthetic process"/>
    <property type="evidence" value="ECO:0007669"/>
    <property type="project" value="UniProtKB-KW"/>
</dbReference>
<keyword evidence="10" id="KW-0961">Cell wall biogenesis/degradation</keyword>
<feature type="transmembrane region" description="Helical" evidence="11">
    <location>
        <begin position="144"/>
        <end position="160"/>
    </location>
</feature>
<dbReference type="RefSeq" id="WP_077865563.1">
    <property type="nucleotide sequence ID" value="NZ_LZYZ01000004.1"/>
</dbReference>
<dbReference type="InterPro" id="IPR011923">
    <property type="entry name" value="RodA/MrdB"/>
</dbReference>
<keyword evidence="7" id="KW-0573">Peptidoglycan synthesis</keyword>
<dbReference type="Proteomes" id="UP000191154">
    <property type="component" value="Unassembled WGS sequence"/>
</dbReference>